<keyword evidence="4" id="KW-1185">Reference proteome</keyword>
<feature type="transmembrane region" description="Helical" evidence="2">
    <location>
        <begin position="156"/>
        <end position="175"/>
    </location>
</feature>
<gene>
    <name evidence="3" type="ORF">MBEBAB_1984</name>
</gene>
<feature type="transmembrane region" description="Helical" evidence="2">
    <location>
        <begin position="77"/>
        <end position="96"/>
    </location>
</feature>
<proteinExistence type="predicted"/>
<dbReference type="Pfam" id="PF03806">
    <property type="entry name" value="ABG_transport"/>
    <property type="match status" value="1"/>
</dbReference>
<dbReference type="GO" id="GO:0015558">
    <property type="term" value="F:secondary active p-aminobenzoyl-glutamate transmembrane transporter activity"/>
    <property type="evidence" value="ECO:0007669"/>
    <property type="project" value="InterPro"/>
</dbReference>
<feature type="transmembrane region" description="Helical" evidence="2">
    <location>
        <begin position="22"/>
        <end position="44"/>
    </location>
</feature>
<evidence type="ECO:0000256" key="2">
    <source>
        <dbReference type="SAM" id="Phobius"/>
    </source>
</evidence>
<keyword evidence="2" id="KW-0812">Transmembrane</keyword>
<feature type="transmembrane region" description="Helical" evidence="2">
    <location>
        <begin position="407"/>
        <end position="425"/>
    </location>
</feature>
<dbReference type="EMBL" id="BATC01000037">
    <property type="protein sequence ID" value="GAD59734.1"/>
    <property type="molecule type" value="Genomic_DNA"/>
</dbReference>
<protein>
    <submittedName>
        <fullName evidence="3">Aminobenzoyl-glutamate transport protein</fullName>
    </submittedName>
</protein>
<dbReference type="OrthoDB" id="3314392at2"/>
<dbReference type="GO" id="GO:1902604">
    <property type="term" value="P:p-aminobenzoyl-glutamate transmembrane transport"/>
    <property type="evidence" value="ECO:0007669"/>
    <property type="project" value="InterPro"/>
</dbReference>
<feature type="transmembrane region" description="Helical" evidence="2">
    <location>
        <begin position="298"/>
        <end position="320"/>
    </location>
</feature>
<evidence type="ECO:0000313" key="4">
    <source>
        <dbReference type="Proteomes" id="UP000016569"/>
    </source>
</evidence>
<keyword evidence="2" id="KW-0472">Membrane</keyword>
<feature type="transmembrane region" description="Helical" evidence="2">
    <location>
        <begin position="437"/>
        <end position="456"/>
    </location>
</feature>
<dbReference type="RefSeq" id="WP_021697828.1">
    <property type="nucleotide sequence ID" value="NZ_BATC01000037.1"/>
</dbReference>
<feature type="region of interest" description="Disordered" evidence="1">
    <location>
        <begin position="510"/>
        <end position="530"/>
    </location>
</feature>
<feature type="transmembrane region" description="Helical" evidence="2">
    <location>
        <begin position="468"/>
        <end position="493"/>
    </location>
</feature>
<evidence type="ECO:0000313" key="3">
    <source>
        <dbReference type="EMBL" id="GAD59734.1"/>
    </source>
</evidence>
<sequence>MGIGNWLLNGVEKAGNKLPDPVFIFVWLIAILMGVSVFATYAGWAAVNPVTGAPIVAESLVSPDNLRQLFVEMPRTLTGFAPLGYVLVVMLGAGVAERTGLFSAGMRAAVKRAPAFLLTPMVIFIAIIGNHAADAAYVVLVPLAGVLYAAAGRHPIAGIAAAFAGVSAGFSANIFPGQLDVLLLGITEPAAQLIDPSWTMNPAGNWFFIVAMTVMFVPLGWWVTDKMIEPRLGAWVQKDDSPIQISDGDTTPAERRGLWMAGLAALVVIGGWAAMVFAPGAPLVDPEGADSAARLQPFYQSLVAAFFVLFLLTGVAFGVAAGTVKSHRDIVRMTSQAMADMAPYIVLAFVAAHFVAMFNWSNLGAIMAIGGAELISQSGLNTFGLLFAIVIVAGFINIFVGSASAKWAFLAPILVPMLMLLGISPEMTTAAYRMGDSVTNIITPLMVYFPLVLTFCHRWDKDFGMGSLMAIMIPYSMVFMIFGSIMTGAWAAAALPLGPGAGVHYDLPTPAEAAQPANPVGPAAPEPSGR</sequence>
<evidence type="ECO:0000256" key="1">
    <source>
        <dbReference type="SAM" id="MobiDB-lite"/>
    </source>
</evidence>
<keyword evidence="2" id="KW-1133">Transmembrane helix</keyword>
<feature type="transmembrane region" description="Helical" evidence="2">
    <location>
        <begin position="203"/>
        <end position="223"/>
    </location>
</feature>
<organism evidence="3 4">
    <name type="scientific">Brevundimonas abyssalis TAR-001</name>
    <dbReference type="NCBI Taxonomy" id="1391729"/>
    <lineage>
        <taxon>Bacteria</taxon>
        <taxon>Pseudomonadati</taxon>
        <taxon>Pseudomonadota</taxon>
        <taxon>Alphaproteobacteria</taxon>
        <taxon>Caulobacterales</taxon>
        <taxon>Caulobacteraceae</taxon>
        <taxon>Brevundimonas</taxon>
    </lineage>
</organism>
<dbReference type="PANTHER" id="PTHR30282:SF1">
    <property type="entry name" value="ABGT FAMILY TRANSPORTER"/>
    <property type="match status" value="1"/>
</dbReference>
<name>A0A8E0NCD2_9CAUL</name>
<dbReference type="InterPro" id="IPR004697">
    <property type="entry name" value="AbgT"/>
</dbReference>
<feature type="transmembrane region" description="Helical" evidence="2">
    <location>
        <begin position="258"/>
        <end position="278"/>
    </location>
</feature>
<reference evidence="4" key="1">
    <citation type="journal article" date="2013" name="Genome Announc.">
        <title>Draft Genome Sequence of the Dimorphic Prosthecate Bacterium Brevundimonas abyssalis TAR-001T.</title>
        <authorList>
            <person name="Tsubouchi T."/>
            <person name="Nishi S."/>
            <person name="Usui K."/>
            <person name="Shimane Y."/>
            <person name="Takaki Y."/>
            <person name="Maruyama T."/>
            <person name="Hatada Y."/>
        </authorList>
    </citation>
    <scope>NUCLEOTIDE SEQUENCE [LARGE SCALE GENOMIC DNA]</scope>
    <source>
        <strain evidence="4">TAR-001</strain>
    </source>
</reference>
<dbReference type="Proteomes" id="UP000016569">
    <property type="component" value="Unassembled WGS sequence"/>
</dbReference>
<feature type="transmembrane region" description="Helical" evidence="2">
    <location>
        <begin position="341"/>
        <end position="360"/>
    </location>
</feature>
<dbReference type="AlphaFoldDB" id="A0A8E0NCD2"/>
<feature type="transmembrane region" description="Helical" evidence="2">
    <location>
        <begin position="380"/>
        <end position="400"/>
    </location>
</feature>
<accession>A0A8E0NCD2</accession>
<comment type="caution">
    <text evidence="3">The sequence shown here is derived from an EMBL/GenBank/DDBJ whole genome shotgun (WGS) entry which is preliminary data.</text>
</comment>
<dbReference type="PANTHER" id="PTHR30282">
    <property type="entry name" value="P-AMINOBENZOYL GLUTAMATE TRANSPORTER"/>
    <property type="match status" value="1"/>
</dbReference>